<name>A0A6A6NWI8_9PEZI</name>
<feature type="compositionally biased region" description="Basic and acidic residues" evidence="1">
    <location>
        <begin position="926"/>
        <end position="938"/>
    </location>
</feature>
<feature type="compositionally biased region" description="Low complexity" evidence="1">
    <location>
        <begin position="800"/>
        <end position="810"/>
    </location>
</feature>
<feature type="compositionally biased region" description="Basic and acidic residues" evidence="1">
    <location>
        <begin position="865"/>
        <end position="876"/>
    </location>
</feature>
<keyword evidence="3" id="KW-1185">Reference proteome</keyword>
<feature type="region of interest" description="Disordered" evidence="1">
    <location>
        <begin position="128"/>
        <end position="195"/>
    </location>
</feature>
<gene>
    <name evidence="2" type="ORF">BDY21DRAFT_348820</name>
</gene>
<feature type="compositionally biased region" description="Polar residues" evidence="1">
    <location>
        <begin position="939"/>
        <end position="948"/>
    </location>
</feature>
<dbReference type="Proteomes" id="UP000799766">
    <property type="component" value="Unassembled WGS sequence"/>
</dbReference>
<feature type="compositionally biased region" description="Low complexity" evidence="1">
    <location>
        <begin position="949"/>
        <end position="969"/>
    </location>
</feature>
<organism evidence="2 3">
    <name type="scientific">Lineolata rhizophorae</name>
    <dbReference type="NCBI Taxonomy" id="578093"/>
    <lineage>
        <taxon>Eukaryota</taxon>
        <taxon>Fungi</taxon>
        <taxon>Dikarya</taxon>
        <taxon>Ascomycota</taxon>
        <taxon>Pezizomycotina</taxon>
        <taxon>Dothideomycetes</taxon>
        <taxon>Dothideomycetes incertae sedis</taxon>
        <taxon>Lineolatales</taxon>
        <taxon>Lineolataceae</taxon>
        <taxon>Lineolata</taxon>
    </lineage>
</organism>
<proteinExistence type="predicted"/>
<feature type="compositionally biased region" description="Polar residues" evidence="1">
    <location>
        <begin position="1052"/>
        <end position="1064"/>
    </location>
</feature>
<feature type="region of interest" description="Disordered" evidence="1">
    <location>
        <begin position="1"/>
        <end position="50"/>
    </location>
</feature>
<evidence type="ECO:0000313" key="2">
    <source>
        <dbReference type="EMBL" id="KAF2455832.1"/>
    </source>
</evidence>
<feature type="compositionally biased region" description="Basic residues" evidence="1">
    <location>
        <begin position="819"/>
        <end position="831"/>
    </location>
</feature>
<feature type="region of interest" description="Disordered" evidence="1">
    <location>
        <begin position="1037"/>
        <end position="1064"/>
    </location>
</feature>
<dbReference type="OrthoDB" id="4159838at2759"/>
<evidence type="ECO:0000256" key="1">
    <source>
        <dbReference type="SAM" id="MobiDB-lite"/>
    </source>
</evidence>
<accession>A0A6A6NWI8</accession>
<feature type="compositionally biased region" description="Basic and acidic residues" evidence="1">
    <location>
        <begin position="901"/>
        <end position="918"/>
    </location>
</feature>
<protein>
    <submittedName>
        <fullName evidence="2">Uncharacterized protein</fullName>
    </submittedName>
</protein>
<feature type="region of interest" description="Disordered" evidence="1">
    <location>
        <begin position="722"/>
        <end position="970"/>
    </location>
</feature>
<reference evidence="2" key="1">
    <citation type="journal article" date="2020" name="Stud. Mycol.">
        <title>101 Dothideomycetes genomes: a test case for predicting lifestyles and emergence of pathogens.</title>
        <authorList>
            <person name="Haridas S."/>
            <person name="Albert R."/>
            <person name="Binder M."/>
            <person name="Bloem J."/>
            <person name="Labutti K."/>
            <person name="Salamov A."/>
            <person name="Andreopoulos B."/>
            <person name="Baker S."/>
            <person name="Barry K."/>
            <person name="Bills G."/>
            <person name="Bluhm B."/>
            <person name="Cannon C."/>
            <person name="Castanera R."/>
            <person name="Culley D."/>
            <person name="Daum C."/>
            <person name="Ezra D."/>
            <person name="Gonzalez J."/>
            <person name="Henrissat B."/>
            <person name="Kuo A."/>
            <person name="Liang C."/>
            <person name="Lipzen A."/>
            <person name="Lutzoni F."/>
            <person name="Magnuson J."/>
            <person name="Mondo S."/>
            <person name="Nolan M."/>
            <person name="Ohm R."/>
            <person name="Pangilinan J."/>
            <person name="Park H.-J."/>
            <person name="Ramirez L."/>
            <person name="Alfaro M."/>
            <person name="Sun H."/>
            <person name="Tritt A."/>
            <person name="Yoshinaga Y."/>
            <person name="Zwiers L.-H."/>
            <person name="Turgeon B."/>
            <person name="Goodwin S."/>
            <person name="Spatafora J."/>
            <person name="Crous P."/>
            <person name="Grigoriev I."/>
        </authorList>
    </citation>
    <scope>NUCLEOTIDE SEQUENCE</scope>
    <source>
        <strain evidence="2">ATCC 16933</strain>
    </source>
</reference>
<dbReference type="AlphaFoldDB" id="A0A6A6NWI8"/>
<feature type="compositionally biased region" description="Polar residues" evidence="1">
    <location>
        <begin position="143"/>
        <end position="170"/>
    </location>
</feature>
<feature type="compositionally biased region" description="Low complexity" evidence="1">
    <location>
        <begin position="131"/>
        <end position="142"/>
    </location>
</feature>
<dbReference type="EMBL" id="MU001685">
    <property type="protein sequence ID" value="KAF2455832.1"/>
    <property type="molecule type" value="Genomic_DNA"/>
</dbReference>
<evidence type="ECO:0000313" key="3">
    <source>
        <dbReference type="Proteomes" id="UP000799766"/>
    </source>
</evidence>
<sequence>MPSGSSGGDASKKKLRKRYGGASGLGAKASVPSSIAKELPQGLSTPRLPDGASFSSPAAFYIRKSFIPDANLPSPPKVGNPNGTILDQATWLGLRTKGSDATPTDVVLHATQLFKNFSDILRATGPEAKAQKQAAQKQAAQKSTSSKVALIQNASSQARSSQPTFSSQATEGGPASKLLGPAMQPPVSQATQKDAVSRLGPRSLFATCLRQVPTYLALAVESQALKEPEQQIDVVGQVYDDLETLGPVEGQGWVGLKRVVRSHAVLAVADAVRDRTIPMRSIKRLIETCIAETKSTQEAEQVLGAFCDSLKPGSGTSALDGKSLASVNPFGHCPKNGAQHRFANDLVKSFGKLCGGNSPVFRVMTRLLKERKMPLDWCFASDFMRKVSEAVSSVGGPDSAAASDFIQTVLRLCCGLHEEGEPHQEPSQLFMTTTTCPPSINLTVSGIATCLTTRALEDKLRHVSWGLDENESSTYESIIRPLETVGSDIIAAINSPSSATTFSAPGYLLHATMVLSSILTMRLFKCEFRPPLCSSLSIEVVVVGLSLLNRLHKNIPTDEERPTFQIPRQVCGIIRDIDMFLDGGRFNFEKLKHAVNVMAIVATGEPAVRPQSDENVDYFTEGPHSNETVRDFMAHLARASAEAFAKTEYARRDGIRTKSPTKTTVPAQLFAQEVCKRLPIQESTSPFMSREEEANIAVAEDENEGSEDELCRREVFKKDTMGGWAVTTPGRGAKPTYPALKKAPAVRSHTDFPSGPLSPVHSDSIYSHDENIAPTPCSEPSPVSPPSSGEISEQYPTPPTAATSPASDTPLVSQPFSRHEHRASLRARSQKLRAMSHGDNVTSRTQSVELISASLSRAGCPSSSDYERSSSEELSKQKQGKRRHPSLTDDDEYAPARKRSKQDVRTESKSHKRNRDDSEGGDSDMDISRKRSRYERFNSTRTLATPHQRSTYARAASAPPTSSPVSVEAHAVKTAFHSGYNSDGDDERDELSLDSINSPLVSSFFRKKKVNRAPARAFSRVSKTYRNSRAGSIARKAHAGIGKGRMAPRKSSAPTLSNMSSNVGESGSFIKMAREADDETSVDELAL</sequence>
<feature type="compositionally biased region" description="Polar residues" evidence="1">
    <location>
        <begin position="839"/>
        <end position="855"/>
    </location>
</feature>